<proteinExistence type="predicted"/>
<evidence type="ECO:0000313" key="2">
    <source>
        <dbReference type="Proteomes" id="UP000198917"/>
    </source>
</evidence>
<dbReference type="AlphaFoldDB" id="A0A7Z7FME4"/>
<protein>
    <submittedName>
        <fullName evidence="1">Uncharacterized protein</fullName>
    </submittedName>
</protein>
<dbReference type="Proteomes" id="UP000198917">
    <property type="component" value="Unassembled WGS sequence"/>
</dbReference>
<name>A0A7Z7FME4_9HYPH</name>
<sequence>MNELLLSAYRYHRATALSRWNPTRDGLKGIPTTFAVAALDKARRDAVNSVRRYASSPWAKPVTNGSAETGCRWIENPAAMGLRFVGYCDVISDSIRHTGWFTDPHQDGKIRGCVYQLPGRGGKARFVAAHDNEDNGAADCGGPAYVDFSTVYRSNFKHEMFTALETISKRYQTPAMLKHGYWAESAHETAKKEAARAANDFAESEAEKEREYQTAWQAGSQYAGCLQDLAAIRESVRQTIRDIKGACATLRALPDSLKARLRSSIKEELSERETIFQRMERLKEGEADSLYFWPGDERLQGAFNEGAGCVVLR</sequence>
<organism evidence="1 2">
    <name type="scientific">Agrobacterium fabrum</name>
    <dbReference type="NCBI Taxonomy" id="1176649"/>
    <lineage>
        <taxon>Bacteria</taxon>
        <taxon>Pseudomonadati</taxon>
        <taxon>Pseudomonadota</taxon>
        <taxon>Alphaproteobacteria</taxon>
        <taxon>Hyphomicrobiales</taxon>
        <taxon>Rhizobiaceae</taxon>
        <taxon>Rhizobium/Agrobacterium group</taxon>
        <taxon>Agrobacterium</taxon>
        <taxon>Agrobacterium tumefaciens complex</taxon>
    </lineage>
</organism>
<accession>A0A7Z7FME4</accession>
<reference evidence="1 2" key="1">
    <citation type="submission" date="2016-10" db="EMBL/GenBank/DDBJ databases">
        <authorList>
            <person name="Varghese N."/>
            <person name="Submissions S."/>
        </authorList>
    </citation>
    <scope>NUCLEOTIDE SEQUENCE [LARGE SCALE GENOMIC DNA]</scope>
    <source>
        <strain evidence="1 2">PDC82</strain>
    </source>
</reference>
<dbReference type="EMBL" id="FNEW01000001">
    <property type="protein sequence ID" value="SDJ26046.1"/>
    <property type="molecule type" value="Genomic_DNA"/>
</dbReference>
<gene>
    <name evidence="1" type="ORF">SAMN05428983_0869</name>
</gene>
<comment type="caution">
    <text evidence="1">The sequence shown here is derived from an EMBL/GenBank/DDBJ whole genome shotgun (WGS) entry which is preliminary data.</text>
</comment>
<evidence type="ECO:0000313" key="1">
    <source>
        <dbReference type="EMBL" id="SDJ26046.1"/>
    </source>
</evidence>
<dbReference type="RefSeq" id="WP_143528081.1">
    <property type="nucleotide sequence ID" value="NZ_FNEW01000001.1"/>
</dbReference>